<gene>
    <name evidence="1" type="ORF">WN67_26225</name>
</gene>
<dbReference type="Pfam" id="PF19457">
    <property type="entry name" value="DUF5994"/>
    <property type="match status" value="1"/>
</dbReference>
<dbReference type="STRING" id="1807.MOBUDSM44075_02457"/>
<sequence>MNGIPRARRASRPIRVSLATDRSGVIDGAWWPHSSAIAAELPDLIGALHPALGEVETMQINWSPTEGQLDLETIAVGSRKALPGGHYRRPRLMSIVGREAAVKLLVVPSMTSQALGSMVMRAAAGLPPRIDAANNRMYETACLVVGLARTESVNWREAASS</sequence>
<comment type="caution">
    <text evidence="1">The sequence shown here is derived from an EMBL/GenBank/DDBJ whole genome shotgun (WGS) entry which is preliminary data.</text>
</comment>
<evidence type="ECO:0000313" key="1">
    <source>
        <dbReference type="EMBL" id="KKE99011.1"/>
    </source>
</evidence>
<accession>A0A0M2JWM4</accession>
<dbReference type="InterPro" id="IPR046036">
    <property type="entry name" value="DUF5994"/>
</dbReference>
<dbReference type="PATRIC" id="fig|1807.13.peg.5794"/>
<reference evidence="1 2" key="1">
    <citation type="journal article" date="2015" name="Genome Announc.">
        <title>Draft Genome Sequence of Mycobacterium obuense Strain UC1, Isolated from Patient Sputum.</title>
        <authorList>
            <person name="Greninger A.L."/>
            <person name="Cunningham G."/>
            <person name="Hsu E.D."/>
            <person name="Yu J.M."/>
            <person name="Chiu C.Y."/>
            <person name="Miller S."/>
        </authorList>
    </citation>
    <scope>NUCLEOTIDE SEQUENCE [LARGE SCALE GENOMIC DNA]</scope>
    <source>
        <strain evidence="1 2">UC1</strain>
    </source>
</reference>
<evidence type="ECO:0000313" key="2">
    <source>
        <dbReference type="Proteomes" id="UP000034150"/>
    </source>
</evidence>
<proteinExistence type="predicted"/>
<keyword evidence="2" id="KW-1185">Reference proteome</keyword>
<name>A0A0M2JWM4_9MYCO</name>
<dbReference type="OrthoDB" id="3785441at2"/>
<organism evidence="1 2">
    <name type="scientific">Mycolicibacterium obuense</name>
    <dbReference type="NCBI Taxonomy" id="1807"/>
    <lineage>
        <taxon>Bacteria</taxon>
        <taxon>Bacillati</taxon>
        <taxon>Actinomycetota</taxon>
        <taxon>Actinomycetes</taxon>
        <taxon>Mycobacteriales</taxon>
        <taxon>Mycobacteriaceae</taxon>
        <taxon>Mycolicibacterium</taxon>
    </lineage>
</organism>
<protein>
    <submittedName>
        <fullName evidence="1">Uncharacterized protein</fullName>
    </submittedName>
</protein>
<dbReference type="RefSeq" id="WP_046366005.1">
    <property type="nucleotide sequence ID" value="NZ_CALTXN010000001.1"/>
</dbReference>
<dbReference type="Proteomes" id="UP000034150">
    <property type="component" value="Unassembled WGS sequence"/>
</dbReference>
<dbReference type="EMBL" id="LAUZ02000125">
    <property type="protein sequence ID" value="KKE99011.1"/>
    <property type="molecule type" value="Genomic_DNA"/>
</dbReference>
<dbReference type="AlphaFoldDB" id="A0A0M2JWM4"/>